<proteinExistence type="predicted"/>
<dbReference type="EMBL" id="PQXK01000162">
    <property type="protein sequence ID" value="TGO35337.1"/>
    <property type="molecule type" value="Genomic_DNA"/>
</dbReference>
<comment type="caution">
    <text evidence="2">The sequence shown here is derived from an EMBL/GenBank/DDBJ whole genome shotgun (WGS) entry which is preliminary data.</text>
</comment>
<accession>A0A4Z1GNW8</accession>
<reference evidence="2 3" key="1">
    <citation type="submission" date="2017-12" db="EMBL/GenBank/DDBJ databases">
        <title>Comparative genomics of Botrytis spp.</title>
        <authorList>
            <person name="Valero-Jimenez C.A."/>
            <person name="Tapia P."/>
            <person name="Veloso J."/>
            <person name="Silva-Moreno E."/>
            <person name="Staats M."/>
            <person name="Valdes J.H."/>
            <person name="Van Kan J.A.L."/>
        </authorList>
    </citation>
    <scope>NUCLEOTIDE SEQUENCE [LARGE SCALE GENOMIC DNA]</scope>
    <source>
        <strain evidence="2 3">Bh0001</strain>
    </source>
</reference>
<dbReference type="Proteomes" id="UP000297814">
    <property type="component" value="Unassembled WGS sequence"/>
</dbReference>
<keyword evidence="3" id="KW-1185">Reference proteome</keyword>
<feature type="region of interest" description="Disordered" evidence="1">
    <location>
        <begin position="18"/>
        <end position="56"/>
    </location>
</feature>
<protein>
    <submittedName>
        <fullName evidence="2">Uncharacterized protein</fullName>
    </submittedName>
</protein>
<sequence length="248" mass="26833">MPLETIINNTSKHYIIKTGASSSQSSNAPGTSLESSMSRLTVQSADAPGTSQEPSWASSMYQFRANTNTSQGGHQLRANAPSFHARRLLTHRHLHQNRGATSRTPTRGFSAHRSSIKNVWDRAKAASENSGAHTSTTIFNPTIQAFTPSQGFPLGTSQAEVVSEYDCGFPYCGGLCRFISPRAANGDNNGAGQQASSSPVQDESEANIILSPEEIRRMLEEEIGYEGDYTKEDDCLNHDAIESAYSSI</sequence>
<organism evidence="2 3">
    <name type="scientific">Botrytis hyacinthi</name>
    <dbReference type="NCBI Taxonomy" id="278943"/>
    <lineage>
        <taxon>Eukaryota</taxon>
        <taxon>Fungi</taxon>
        <taxon>Dikarya</taxon>
        <taxon>Ascomycota</taxon>
        <taxon>Pezizomycotina</taxon>
        <taxon>Leotiomycetes</taxon>
        <taxon>Helotiales</taxon>
        <taxon>Sclerotiniaceae</taxon>
        <taxon>Botrytis</taxon>
    </lineage>
</organism>
<dbReference type="AlphaFoldDB" id="A0A4Z1GNW8"/>
<evidence type="ECO:0000313" key="3">
    <source>
        <dbReference type="Proteomes" id="UP000297814"/>
    </source>
</evidence>
<evidence type="ECO:0000313" key="2">
    <source>
        <dbReference type="EMBL" id="TGO35337.1"/>
    </source>
</evidence>
<name>A0A4Z1GNW8_9HELO</name>
<evidence type="ECO:0000256" key="1">
    <source>
        <dbReference type="SAM" id="MobiDB-lite"/>
    </source>
</evidence>
<feature type="region of interest" description="Disordered" evidence="1">
    <location>
        <begin position="187"/>
        <end position="207"/>
    </location>
</feature>
<gene>
    <name evidence="2" type="ORF">BHYA_0162g00270</name>
</gene>
<feature type="compositionally biased region" description="Polar residues" evidence="1">
    <location>
        <begin position="19"/>
        <end position="56"/>
    </location>
</feature>
<feature type="compositionally biased region" description="Polar residues" evidence="1">
    <location>
        <begin position="187"/>
        <end position="201"/>
    </location>
</feature>